<evidence type="ECO:0000313" key="1">
    <source>
        <dbReference type="EMBL" id="SUZ76291.1"/>
    </source>
</evidence>
<dbReference type="Gene3D" id="2.120.10.30">
    <property type="entry name" value="TolB, C-terminal domain"/>
    <property type="match status" value="1"/>
</dbReference>
<gene>
    <name evidence="1" type="ORF">METZ01_LOCUS29145</name>
</gene>
<proteinExistence type="predicted"/>
<protein>
    <recommendedName>
        <fullName evidence="2">Dipeptidylpeptidase IV N-terminal domain-containing protein</fullName>
    </recommendedName>
</protein>
<dbReference type="AlphaFoldDB" id="A0A381QAD9"/>
<dbReference type="EMBL" id="UINC01001272">
    <property type="protein sequence ID" value="SUZ76291.1"/>
    <property type="molecule type" value="Genomic_DNA"/>
</dbReference>
<evidence type="ECO:0008006" key="2">
    <source>
        <dbReference type="Google" id="ProtNLM"/>
    </source>
</evidence>
<accession>A0A381QAD9</accession>
<sequence length="335" mass="37118">MNLWVAVLTLTLLAPLRLAGQDPPQGTQQPEDSLSVQPEDTALVAVGPPKPEIYVAELSVFDGLHYLGPLQKVTDGTNSYDDQPMFTPDSQSLLYTTEYGYGAQVQTEIHRYYLSSRRETRITRTDENEYSPSPVLGERAFSVIRVEADSTRRLWRFTMQGMDREMLFRDLDAVAHHAWGNESTILLYVLGDPATVRIGNLTTGQTEVVARGVGRSLNKIPNRNAWSFVERVSPGEAWLSEINIGTREVRRRIETILGGESHAWTPEGVLLMSRGSQIYQWDSEVDEDWRLVADLGDLVATLSSITVSPDGSKIAMVADPIPDETAGARAGSVAR</sequence>
<organism evidence="1">
    <name type="scientific">marine metagenome</name>
    <dbReference type="NCBI Taxonomy" id="408172"/>
    <lineage>
        <taxon>unclassified sequences</taxon>
        <taxon>metagenomes</taxon>
        <taxon>ecological metagenomes</taxon>
    </lineage>
</organism>
<dbReference type="SUPFAM" id="SSF69304">
    <property type="entry name" value="Tricorn protease N-terminal domain"/>
    <property type="match status" value="1"/>
</dbReference>
<reference evidence="1" key="1">
    <citation type="submission" date="2018-05" db="EMBL/GenBank/DDBJ databases">
        <authorList>
            <person name="Lanie J.A."/>
            <person name="Ng W.-L."/>
            <person name="Kazmierczak K.M."/>
            <person name="Andrzejewski T.M."/>
            <person name="Davidsen T.M."/>
            <person name="Wayne K.J."/>
            <person name="Tettelin H."/>
            <person name="Glass J.I."/>
            <person name="Rusch D."/>
            <person name="Podicherti R."/>
            <person name="Tsui H.-C.T."/>
            <person name="Winkler M.E."/>
        </authorList>
    </citation>
    <scope>NUCLEOTIDE SEQUENCE</scope>
</reference>
<name>A0A381QAD9_9ZZZZ</name>
<dbReference type="InterPro" id="IPR011042">
    <property type="entry name" value="6-blade_b-propeller_TolB-like"/>
</dbReference>